<evidence type="ECO:0000256" key="1">
    <source>
        <dbReference type="SAM" id="SignalP"/>
    </source>
</evidence>
<organism evidence="3 4">
    <name type="scientific">Streptomyces virginiae</name>
    <name type="common">Streptomyces cinnamonensis</name>
    <dbReference type="NCBI Taxonomy" id="1961"/>
    <lineage>
        <taxon>Bacteria</taxon>
        <taxon>Bacillati</taxon>
        <taxon>Actinomycetota</taxon>
        <taxon>Actinomycetes</taxon>
        <taxon>Kitasatosporales</taxon>
        <taxon>Streptomycetaceae</taxon>
        <taxon>Streptomyces</taxon>
    </lineage>
</organism>
<dbReference type="SUPFAM" id="SSF50370">
    <property type="entry name" value="Ricin B-like lectins"/>
    <property type="match status" value="1"/>
</dbReference>
<keyword evidence="4" id="KW-1185">Reference proteome</keyword>
<name>A0ABZ1T9X9_STRVG</name>
<dbReference type="PROSITE" id="PS50231">
    <property type="entry name" value="RICIN_B_LECTIN"/>
    <property type="match status" value="1"/>
</dbReference>
<evidence type="ECO:0000313" key="4">
    <source>
        <dbReference type="Proteomes" id="UP001432039"/>
    </source>
</evidence>
<proteinExistence type="predicted"/>
<dbReference type="InterPro" id="IPR000772">
    <property type="entry name" value="Ricin_B_lectin"/>
</dbReference>
<dbReference type="InterPro" id="IPR035992">
    <property type="entry name" value="Ricin_B-like_lectins"/>
</dbReference>
<protein>
    <submittedName>
        <fullName evidence="3">RICIN domain-containing protein</fullName>
    </submittedName>
</protein>
<feature type="domain" description="Ricin B lectin" evidence="2">
    <location>
        <begin position="38"/>
        <end position="151"/>
    </location>
</feature>
<evidence type="ECO:0000259" key="2">
    <source>
        <dbReference type="Pfam" id="PF00652"/>
    </source>
</evidence>
<feature type="signal peptide" evidence="1">
    <location>
        <begin position="1"/>
        <end position="30"/>
    </location>
</feature>
<accession>A0ABZ1T9X9</accession>
<dbReference type="Proteomes" id="UP001432039">
    <property type="component" value="Chromosome"/>
</dbReference>
<dbReference type="EMBL" id="CP108090">
    <property type="protein sequence ID" value="WUQ12181.1"/>
    <property type="molecule type" value="Genomic_DNA"/>
</dbReference>
<dbReference type="Pfam" id="PF00652">
    <property type="entry name" value="Ricin_B_lectin"/>
    <property type="match status" value="1"/>
</dbReference>
<keyword evidence="1" id="KW-0732">Signal</keyword>
<evidence type="ECO:0000313" key="3">
    <source>
        <dbReference type="EMBL" id="WUQ12181.1"/>
    </source>
</evidence>
<dbReference type="Gene3D" id="2.80.10.50">
    <property type="match status" value="1"/>
</dbReference>
<dbReference type="RefSeq" id="WP_328961513.1">
    <property type="nucleotide sequence ID" value="NZ_CP108090.1"/>
</dbReference>
<dbReference type="CDD" id="cd23415">
    <property type="entry name" value="beta-trefoil_Ricin_AH"/>
    <property type="match status" value="1"/>
</dbReference>
<reference evidence="3" key="1">
    <citation type="submission" date="2022-10" db="EMBL/GenBank/DDBJ databases">
        <title>The complete genomes of actinobacterial strains from the NBC collection.</title>
        <authorList>
            <person name="Joergensen T.S."/>
            <person name="Alvarez Arevalo M."/>
            <person name="Sterndorff E.B."/>
            <person name="Faurdal D."/>
            <person name="Vuksanovic O."/>
            <person name="Mourched A.-S."/>
            <person name="Charusanti P."/>
            <person name="Shaw S."/>
            <person name="Blin K."/>
            <person name="Weber T."/>
        </authorList>
    </citation>
    <scope>NUCLEOTIDE SEQUENCE</scope>
    <source>
        <strain evidence="3">NBC_00248</strain>
    </source>
</reference>
<gene>
    <name evidence="3" type="ORF">OG517_12425</name>
</gene>
<feature type="chain" id="PRO_5047314396" evidence="1">
    <location>
        <begin position="31"/>
        <end position="152"/>
    </location>
</feature>
<sequence length="152" mass="16561">MKISRRVVRPVSVALMVPALALGAATNAFADGNVSWRNVATGKYLMVAQGTFGMVLTGSDSTPRWREVKQGDGSWQLKAHKGSGDVCLDSNAAGNVYLRSCQGGNDYQKWWETKTSNGWKITNKATGRVLDSNQTGQVYTLPDNGGNYQRWS</sequence>